<protein>
    <submittedName>
        <fullName evidence="8">RNA polymerase sigma-70 factor (ECF subfamily)</fullName>
    </submittedName>
</protein>
<keyword evidence="5" id="KW-0804">Transcription</keyword>
<dbReference type="AlphaFoldDB" id="A0A7W8ABU3"/>
<keyword evidence="9" id="KW-1185">Reference proteome</keyword>
<dbReference type="InterPro" id="IPR014284">
    <property type="entry name" value="RNA_pol_sigma-70_dom"/>
</dbReference>
<dbReference type="PANTHER" id="PTHR43133:SF8">
    <property type="entry name" value="RNA POLYMERASE SIGMA FACTOR HI_1459-RELATED"/>
    <property type="match status" value="1"/>
</dbReference>
<dbReference type="Gene3D" id="1.10.1740.10">
    <property type="match status" value="1"/>
</dbReference>
<name>A0A7W8ABU3_9ACTN</name>
<evidence type="ECO:0000259" key="6">
    <source>
        <dbReference type="Pfam" id="PF04542"/>
    </source>
</evidence>
<proteinExistence type="inferred from homology"/>
<evidence type="ECO:0000313" key="9">
    <source>
        <dbReference type="Proteomes" id="UP000568380"/>
    </source>
</evidence>
<dbReference type="Proteomes" id="UP000568380">
    <property type="component" value="Unassembled WGS sequence"/>
</dbReference>
<sequence>MAATHVEKPPEASLDDFDAVFDTYFPEIHRYVAQRLGPDHADDVVAETFLTAFRKRARFDPGRAALRSWLYGIATNLVGKHRRTEIRALRALNRHGAAPDSPGHEERVTSSVSAQSLRPALAAAIAALGRGERDVLLLVALAGLTHQEVADALGVSYGTVGSRLSRARTKLRAVLGGANPMEGDHG</sequence>
<keyword evidence="3" id="KW-0731">Sigma factor</keyword>
<dbReference type="GO" id="GO:0016987">
    <property type="term" value="F:sigma factor activity"/>
    <property type="evidence" value="ECO:0007669"/>
    <property type="project" value="UniProtKB-KW"/>
</dbReference>
<organism evidence="8 9">
    <name type="scientific">Nonomuraea endophytica</name>
    <dbReference type="NCBI Taxonomy" id="714136"/>
    <lineage>
        <taxon>Bacteria</taxon>
        <taxon>Bacillati</taxon>
        <taxon>Actinomycetota</taxon>
        <taxon>Actinomycetes</taxon>
        <taxon>Streptosporangiales</taxon>
        <taxon>Streptosporangiaceae</taxon>
        <taxon>Nonomuraea</taxon>
    </lineage>
</organism>
<dbReference type="InterPro" id="IPR039425">
    <property type="entry name" value="RNA_pol_sigma-70-like"/>
</dbReference>
<dbReference type="Pfam" id="PF04542">
    <property type="entry name" value="Sigma70_r2"/>
    <property type="match status" value="1"/>
</dbReference>
<dbReference type="Gene3D" id="1.10.10.10">
    <property type="entry name" value="Winged helix-like DNA-binding domain superfamily/Winged helix DNA-binding domain"/>
    <property type="match status" value="1"/>
</dbReference>
<dbReference type="InterPro" id="IPR036388">
    <property type="entry name" value="WH-like_DNA-bd_sf"/>
</dbReference>
<reference evidence="8 9" key="1">
    <citation type="submission" date="2020-08" db="EMBL/GenBank/DDBJ databases">
        <title>Genomic Encyclopedia of Type Strains, Phase IV (KMG-IV): sequencing the most valuable type-strain genomes for metagenomic binning, comparative biology and taxonomic classification.</title>
        <authorList>
            <person name="Goeker M."/>
        </authorList>
    </citation>
    <scope>NUCLEOTIDE SEQUENCE [LARGE SCALE GENOMIC DNA]</scope>
    <source>
        <strain evidence="8 9">DSM 45385</strain>
    </source>
</reference>
<evidence type="ECO:0000256" key="5">
    <source>
        <dbReference type="ARBA" id="ARBA00023163"/>
    </source>
</evidence>
<evidence type="ECO:0000256" key="3">
    <source>
        <dbReference type="ARBA" id="ARBA00023082"/>
    </source>
</evidence>
<dbReference type="InterPro" id="IPR007627">
    <property type="entry name" value="RNA_pol_sigma70_r2"/>
</dbReference>
<dbReference type="RefSeq" id="WP_184972212.1">
    <property type="nucleotide sequence ID" value="NZ_JACHIN010000016.1"/>
</dbReference>
<gene>
    <name evidence="8" type="ORF">HNR40_008775</name>
</gene>
<dbReference type="GO" id="GO:0006352">
    <property type="term" value="P:DNA-templated transcription initiation"/>
    <property type="evidence" value="ECO:0007669"/>
    <property type="project" value="InterPro"/>
</dbReference>
<evidence type="ECO:0000256" key="4">
    <source>
        <dbReference type="ARBA" id="ARBA00023125"/>
    </source>
</evidence>
<evidence type="ECO:0000259" key="7">
    <source>
        <dbReference type="Pfam" id="PF08281"/>
    </source>
</evidence>
<dbReference type="PANTHER" id="PTHR43133">
    <property type="entry name" value="RNA POLYMERASE ECF-TYPE SIGMA FACTO"/>
    <property type="match status" value="1"/>
</dbReference>
<evidence type="ECO:0000256" key="1">
    <source>
        <dbReference type="ARBA" id="ARBA00010641"/>
    </source>
</evidence>
<comment type="caution">
    <text evidence="8">The sequence shown here is derived from an EMBL/GenBank/DDBJ whole genome shotgun (WGS) entry which is preliminary data.</text>
</comment>
<evidence type="ECO:0000256" key="2">
    <source>
        <dbReference type="ARBA" id="ARBA00023015"/>
    </source>
</evidence>
<dbReference type="InterPro" id="IPR013324">
    <property type="entry name" value="RNA_pol_sigma_r3/r4-like"/>
</dbReference>
<dbReference type="EMBL" id="JACHIN010000016">
    <property type="protein sequence ID" value="MBB5083272.1"/>
    <property type="molecule type" value="Genomic_DNA"/>
</dbReference>
<keyword evidence="4" id="KW-0238">DNA-binding</keyword>
<feature type="domain" description="RNA polymerase sigma factor 70 region 4 type 2" evidence="7">
    <location>
        <begin position="120"/>
        <end position="171"/>
    </location>
</feature>
<dbReference type="Pfam" id="PF08281">
    <property type="entry name" value="Sigma70_r4_2"/>
    <property type="match status" value="1"/>
</dbReference>
<dbReference type="GO" id="GO:0003677">
    <property type="term" value="F:DNA binding"/>
    <property type="evidence" value="ECO:0007669"/>
    <property type="project" value="UniProtKB-KW"/>
</dbReference>
<evidence type="ECO:0000313" key="8">
    <source>
        <dbReference type="EMBL" id="MBB5083272.1"/>
    </source>
</evidence>
<comment type="similarity">
    <text evidence="1">Belongs to the sigma-70 factor family. ECF subfamily.</text>
</comment>
<dbReference type="InterPro" id="IPR013249">
    <property type="entry name" value="RNA_pol_sigma70_r4_t2"/>
</dbReference>
<keyword evidence="2" id="KW-0805">Transcription regulation</keyword>
<feature type="domain" description="RNA polymerase sigma-70 region 2" evidence="6">
    <location>
        <begin position="21"/>
        <end position="85"/>
    </location>
</feature>
<accession>A0A7W8ABU3</accession>
<dbReference type="SUPFAM" id="SSF88946">
    <property type="entry name" value="Sigma2 domain of RNA polymerase sigma factors"/>
    <property type="match status" value="1"/>
</dbReference>
<dbReference type="NCBIfam" id="TIGR02937">
    <property type="entry name" value="sigma70-ECF"/>
    <property type="match status" value="1"/>
</dbReference>
<dbReference type="InterPro" id="IPR013325">
    <property type="entry name" value="RNA_pol_sigma_r2"/>
</dbReference>
<dbReference type="SUPFAM" id="SSF88659">
    <property type="entry name" value="Sigma3 and sigma4 domains of RNA polymerase sigma factors"/>
    <property type="match status" value="1"/>
</dbReference>